<evidence type="ECO:0000256" key="1">
    <source>
        <dbReference type="ARBA" id="ARBA00010062"/>
    </source>
</evidence>
<dbReference type="SUPFAM" id="SSF53822">
    <property type="entry name" value="Periplasmic binding protein-like I"/>
    <property type="match status" value="1"/>
</dbReference>
<keyword evidence="2" id="KW-0732">Signal</keyword>
<evidence type="ECO:0000256" key="2">
    <source>
        <dbReference type="ARBA" id="ARBA00022729"/>
    </source>
</evidence>
<dbReference type="PANTHER" id="PTHR47235">
    <property type="entry name" value="BLR6548 PROTEIN"/>
    <property type="match status" value="1"/>
</dbReference>
<feature type="domain" description="Leucine-binding protein" evidence="4">
    <location>
        <begin position="107"/>
        <end position="427"/>
    </location>
</feature>
<dbReference type="EMBL" id="BAAATD010000012">
    <property type="protein sequence ID" value="GAA2625532.1"/>
    <property type="molecule type" value="Genomic_DNA"/>
</dbReference>
<comment type="similarity">
    <text evidence="1">Belongs to the leucine-binding protein family.</text>
</comment>
<proteinExistence type="inferred from homology"/>
<feature type="region of interest" description="Disordered" evidence="3">
    <location>
        <begin position="1"/>
        <end position="23"/>
    </location>
</feature>
<comment type="caution">
    <text evidence="5">The sequence shown here is derived from an EMBL/GenBank/DDBJ whole genome shotgun (WGS) entry which is preliminary data.</text>
</comment>
<dbReference type="InterPro" id="IPR028081">
    <property type="entry name" value="Leu-bd"/>
</dbReference>
<evidence type="ECO:0000256" key="3">
    <source>
        <dbReference type="SAM" id="MobiDB-lite"/>
    </source>
</evidence>
<gene>
    <name evidence="5" type="ORF">GCM10010411_72810</name>
</gene>
<reference evidence="6" key="1">
    <citation type="journal article" date="2019" name="Int. J. Syst. Evol. Microbiol.">
        <title>The Global Catalogue of Microorganisms (GCM) 10K type strain sequencing project: providing services to taxonomists for standard genome sequencing and annotation.</title>
        <authorList>
            <consortium name="The Broad Institute Genomics Platform"/>
            <consortium name="The Broad Institute Genome Sequencing Center for Infectious Disease"/>
            <person name="Wu L."/>
            <person name="Ma J."/>
        </authorList>
    </citation>
    <scope>NUCLEOTIDE SEQUENCE [LARGE SCALE GENOMIC DNA]</scope>
    <source>
        <strain evidence="6">JCM 6833</strain>
    </source>
</reference>
<dbReference type="Proteomes" id="UP001501509">
    <property type="component" value="Unassembled WGS sequence"/>
</dbReference>
<dbReference type="Pfam" id="PF13458">
    <property type="entry name" value="Peripla_BP_6"/>
    <property type="match status" value="1"/>
</dbReference>
<sequence>MHADPAETHPPPGRPPLTPVAAAEQELSMSAIPTRASGITRPGIPKKSGVVAMSLAAGLIGGSLTGCASDDSGPGAGQQEVTPTKIDGVLGKAVSGSAGSGKATGSPITLGLINQQGGPVSNPEFTVAAQAAVGYLNAELGGVGGHPLKLEVCNIVSAESQGQRCGQQMLANEEIKLIVQGGLNVGTQSFHATLAGKKPDLIAVANPGPDVSAKNAYALNASALAGKASTPIFLDTKLKAKTVAMIADDNPGNQEIAKSIKEGIEARGMTVKLTTYPAGSADLMSPMTAVGAGDADVIMPIAVTPTACIAMAKAYEQSGIKIPLAASGLCASGAVKKGLGDLPKWIFSGSLLNIHAPDPTGHVAFYRAVMGKYAPKGAELGINAPAGFSAVLAAAKVLHAAGPDQLSVEKISKAAKAYTGPLLMGPPKLKFGMNPQMPTLGAQSAHYYRYDGNGKWVDVSQGWINLPS</sequence>
<evidence type="ECO:0000259" key="4">
    <source>
        <dbReference type="Pfam" id="PF13458"/>
    </source>
</evidence>
<name>A0ABP6CVJ8_9ACTN</name>
<accession>A0ABP6CVJ8</accession>
<dbReference type="Gene3D" id="3.40.50.2300">
    <property type="match status" value="2"/>
</dbReference>
<keyword evidence="6" id="KW-1185">Reference proteome</keyword>
<dbReference type="PANTHER" id="PTHR47235:SF1">
    <property type="entry name" value="BLR6548 PROTEIN"/>
    <property type="match status" value="1"/>
</dbReference>
<evidence type="ECO:0000313" key="6">
    <source>
        <dbReference type="Proteomes" id="UP001501509"/>
    </source>
</evidence>
<dbReference type="InterPro" id="IPR028082">
    <property type="entry name" value="Peripla_BP_I"/>
</dbReference>
<evidence type="ECO:0000313" key="5">
    <source>
        <dbReference type="EMBL" id="GAA2625532.1"/>
    </source>
</evidence>
<organism evidence="5 6">
    <name type="scientific">Actinomadura fulvescens</name>
    <dbReference type="NCBI Taxonomy" id="46160"/>
    <lineage>
        <taxon>Bacteria</taxon>
        <taxon>Bacillati</taxon>
        <taxon>Actinomycetota</taxon>
        <taxon>Actinomycetes</taxon>
        <taxon>Streptosporangiales</taxon>
        <taxon>Thermomonosporaceae</taxon>
        <taxon>Actinomadura</taxon>
    </lineage>
</organism>
<protein>
    <recommendedName>
        <fullName evidence="4">Leucine-binding protein domain-containing protein</fullName>
    </recommendedName>
</protein>
<feature type="compositionally biased region" description="Pro residues" evidence="3">
    <location>
        <begin position="8"/>
        <end position="18"/>
    </location>
</feature>